<dbReference type="InterPro" id="IPR043504">
    <property type="entry name" value="Peptidase_S1_PA_chymotrypsin"/>
</dbReference>
<dbReference type="Gene3D" id="2.40.10.10">
    <property type="entry name" value="Trypsin-like serine proteases"/>
    <property type="match status" value="1"/>
</dbReference>
<evidence type="ECO:0000256" key="3">
    <source>
        <dbReference type="ARBA" id="ARBA00022670"/>
    </source>
</evidence>
<evidence type="ECO:0000256" key="5">
    <source>
        <dbReference type="ARBA" id="ARBA00023157"/>
    </source>
</evidence>
<gene>
    <name evidence="8" type="ORF">JOE69_002656</name>
</gene>
<dbReference type="Pfam" id="PF05270">
    <property type="entry name" value="AbfB"/>
    <property type="match status" value="1"/>
</dbReference>
<dbReference type="PROSITE" id="PS50240">
    <property type="entry name" value="TRYPSIN_DOM"/>
    <property type="match status" value="1"/>
</dbReference>
<dbReference type="InterPro" id="IPR035992">
    <property type="entry name" value="Ricin_B-like_lectins"/>
</dbReference>
<keyword evidence="6" id="KW-0732">Signal</keyword>
<keyword evidence="5" id="KW-1015">Disulfide bond</keyword>
<keyword evidence="2" id="KW-0964">Secreted</keyword>
<comment type="caution">
    <text evidence="8">The sequence shown here is derived from an EMBL/GenBank/DDBJ whole genome shotgun (WGS) entry which is preliminary data.</text>
</comment>
<dbReference type="CDD" id="cd00161">
    <property type="entry name" value="beta-trefoil_Ricin-like"/>
    <property type="match status" value="1"/>
</dbReference>
<dbReference type="SUPFAM" id="SSF110221">
    <property type="entry name" value="AbfB domain"/>
    <property type="match status" value="1"/>
</dbReference>
<dbReference type="EMBL" id="JAVDQF010000001">
    <property type="protein sequence ID" value="MDR6270418.1"/>
    <property type="molecule type" value="Genomic_DNA"/>
</dbReference>
<dbReference type="SUPFAM" id="SSF50494">
    <property type="entry name" value="Trypsin-like serine proteases"/>
    <property type="match status" value="1"/>
</dbReference>
<feature type="signal peptide" evidence="6">
    <location>
        <begin position="1"/>
        <end position="30"/>
    </location>
</feature>
<reference evidence="8 9" key="1">
    <citation type="submission" date="2023-07" db="EMBL/GenBank/DDBJ databases">
        <title>Sequencing the genomes of 1000 actinobacteria strains.</title>
        <authorList>
            <person name="Klenk H.-P."/>
        </authorList>
    </citation>
    <scope>NUCLEOTIDE SEQUENCE [LARGE SCALE GENOMIC DNA]</scope>
    <source>
        <strain evidence="8 9">DSM 14555</strain>
    </source>
</reference>
<dbReference type="InterPro" id="IPR000772">
    <property type="entry name" value="Ricin_B_lectin"/>
</dbReference>
<dbReference type="Pfam" id="PF14200">
    <property type="entry name" value="RicinB_lectin_2"/>
    <property type="match status" value="1"/>
</dbReference>
<dbReference type="Pfam" id="PF00089">
    <property type="entry name" value="Trypsin"/>
    <property type="match status" value="1"/>
</dbReference>
<organism evidence="8 9">
    <name type="scientific">Arthrobacter russicus</name>
    <dbReference type="NCBI Taxonomy" id="172040"/>
    <lineage>
        <taxon>Bacteria</taxon>
        <taxon>Bacillati</taxon>
        <taxon>Actinomycetota</taxon>
        <taxon>Actinomycetes</taxon>
        <taxon>Micrococcales</taxon>
        <taxon>Micrococcaceae</taxon>
        <taxon>Arthrobacter</taxon>
    </lineage>
</organism>
<dbReference type="InterPro" id="IPR001254">
    <property type="entry name" value="Trypsin_dom"/>
</dbReference>
<comment type="subcellular location">
    <subcellularLocation>
        <location evidence="1">Secreted</location>
    </subcellularLocation>
</comment>
<keyword evidence="9" id="KW-1185">Reference proteome</keyword>
<evidence type="ECO:0000256" key="1">
    <source>
        <dbReference type="ARBA" id="ARBA00004613"/>
    </source>
</evidence>
<dbReference type="RefSeq" id="WP_309799491.1">
    <property type="nucleotide sequence ID" value="NZ_BAAAHY010000007.1"/>
</dbReference>
<evidence type="ECO:0000256" key="4">
    <source>
        <dbReference type="ARBA" id="ARBA00022801"/>
    </source>
</evidence>
<dbReference type="PANTHER" id="PTHR24264">
    <property type="entry name" value="TRYPSIN-RELATED"/>
    <property type="match status" value="1"/>
</dbReference>
<dbReference type="PANTHER" id="PTHR24264:SF15">
    <property type="entry name" value="RIKEN CDNA 2210010C04 GENE"/>
    <property type="match status" value="1"/>
</dbReference>
<keyword evidence="3" id="KW-0645">Protease</keyword>
<evidence type="ECO:0000313" key="9">
    <source>
        <dbReference type="Proteomes" id="UP001185069"/>
    </source>
</evidence>
<dbReference type="InterPro" id="IPR007934">
    <property type="entry name" value="AbfB_ABD"/>
</dbReference>
<dbReference type="SMART" id="SM00020">
    <property type="entry name" value="Tryp_SPc"/>
    <property type="match status" value="1"/>
</dbReference>
<dbReference type="SUPFAM" id="SSF50370">
    <property type="entry name" value="Ricin B-like lectins"/>
    <property type="match status" value="1"/>
</dbReference>
<dbReference type="InterPro" id="IPR050127">
    <property type="entry name" value="Serine_Proteases_S1"/>
</dbReference>
<dbReference type="Proteomes" id="UP001185069">
    <property type="component" value="Unassembled WGS sequence"/>
</dbReference>
<feature type="chain" id="PRO_5046274032" description="Peptidase S1 domain-containing protein" evidence="6">
    <location>
        <begin position="31"/>
        <end position="577"/>
    </location>
</feature>
<dbReference type="InterPro" id="IPR036195">
    <property type="entry name" value="AbfB_ABD_sf"/>
</dbReference>
<dbReference type="PRINTS" id="PR00722">
    <property type="entry name" value="CHYMOTRYPSIN"/>
</dbReference>
<proteinExistence type="predicted"/>
<evidence type="ECO:0000313" key="8">
    <source>
        <dbReference type="EMBL" id="MDR6270418.1"/>
    </source>
</evidence>
<dbReference type="InterPro" id="IPR001314">
    <property type="entry name" value="Peptidase_S1A"/>
</dbReference>
<protein>
    <recommendedName>
        <fullName evidence="7">Peptidase S1 domain-containing protein</fullName>
    </recommendedName>
</protein>
<accession>A0ABU1JDH3</accession>
<name>A0ABU1JDH3_9MICC</name>
<dbReference type="InterPro" id="IPR009003">
    <property type="entry name" value="Peptidase_S1_PA"/>
</dbReference>
<evidence type="ECO:0000256" key="6">
    <source>
        <dbReference type="SAM" id="SignalP"/>
    </source>
</evidence>
<dbReference type="PROSITE" id="PS50231">
    <property type="entry name" value="RICIN_B_LECTIN"/>
    <property type="match status" value="1"/>
</dbReference>
<dbReference type="Gene3D" id="2.80.10.50">
    <property type="match status" value="2"/>
</dbReference>
<evidence type="ECO:0000256" key="2">
    <source>
        <dbReference type="ARBA" id="ARBA00022525"/>
    </source>
</evidence>
<sequence>MFKRRASKLVASAGIAIIAITGLSAIPASAISNGTTPGNSENLNVAKIVTGYGTCTGVLVDAQWIATVASCFTQNPAEYANLKTTDPLLGARALFGTDAARKENTGIPIAELALYTGADKRDIVLAKLATPALNTTPMKLATTAPTKDEKLDFIGWGRTKTEWIPTEKKIGSFNINTVDAKELTITGYNPANTSLCLGDSGAPGIRTTTNGQELAAINSRSWQKNCIGTTQTTNDGAYATRTDDITPWIQGVINNGRAVAGLENNAFIEIRETAATDPKNGYACIALKSLSKAAGAEVRNEICTGPYISKKWELVEIDKSPNTFAIRNVLSDLCLAGAGEGQSLSQQNCDSVNAAQQWQFLALGKDVTRVRNVANGLFLTNNSVNENNIRPATLESTQFAAKQNWTPAVVGKARYDIAKPNDFISIESASVAGRFINHAGTKGTVGAINSSAPAAARQAASWKIVPGLGNPRCYSFQSMDTPNSYLLGIGPGAVVEVQPTTGKNLGDFTFCAEQAKFGNGAISFYRYTDAFRSLRMYDTKLYQAAYFDAGVPEADNQQWVVNDTAWKISSPLALPTP</sequence>
<keyword evidence="4" id="KW-0378">Hydrolase</keyword>
<evidence type="ECO:0000259" key="7">
    <source>
        <dbReference type="PROSITE" id="PS50240"/>
    </source>
</evidence>
<feature type="domain" description="Peptidase S1" evidence="7">
    <location>
        <begin position="31"/>
        <end position="254"/>
    </location>
</feature>